<dbReference type="SUPFAM" id="SSF100950">
    <property type="entry name" value="NagB/RpiA/CoA transferase-like"/>
    <property type="match status" value="2"/>
</dbReference>
<evidence type="ECO:0000313" key="6">
    <source>
        <dbReference type="Proteomes" id="UP001596516"/>
    </source>
</evidence>
<dbReference type="PANTHER" id="PTHR21432:SF20">
    <property type="entry name" value="ACETYL-COA HYDROLASE"/>
    <property type="match status" value="1"/>
</dbReference>
<dbReference type="InterPro" id="IPR003702">
    <property type="entry name" value="ActCoA_hydro_N"/>
</dbReference>
<dbReference type="EMBL" id="JBHTFQ010000017">
    <property type="protein sequence ID" value="MFC7706320.1"/>
    <property type="molecule type" value="Genomic_DNA"/>
</dbReference>
<dbReference type="Gene3D" id="3.30.750.70">
    <property type="entry name" value="4-hydroxybutyrate coenzyme like domains"/>
    <property type="match status" value="1"/>
</dbReference>
<keyword evidence="5" id="KW-0378">Hydrolase</keyword>
<dbReference type="Pfam" id="PF02550">
    <property type="entry name" value="AcetylCoA_hydro"/>
    <property type="match status" value="1"/>
</dbReference>
<evidence type="ECO:0000259" key="3">
    <source>
        <dbReference type="Pfam" id="PF02550"/>
    </source>
</evidence>
<dbReference type="Proteomes" id="UP001596516">
    <property type="component" value="Unassembled WGS sequence"/>
</dbReference>
<protein>
    <submittedName>
        <fullName evidence="5">Acetyl-CoA hydrolase/transferase family protein</fullName>
    </submittedName>
</protein>
<comment type="similarity">
    <text evidence="1">Belongs to the acetyl-CoA hydrolase/transferase family.</text>
</comment>
<dbReference type="RefSeq" id="WP_377406857.1">
    <property type="nucleotide sequence ID" value="NZ_JBHTFQ010000017.1"/>
</dbReference>
<comment type="caution">
    <text evidence="5">The sequence shown here is derived from an EMBL/GenBank/DDBJ whole genome shotgun (WGS) entry which is preliminary data.</text>
</comment>
<dbReference type="Pfam" id="PF13336">
    <property type="entry name" value="AcetylCoA_hyd_C"/>
    <property type="match status" value="1"/>
</dbReference>
<feature type="domain" description="Acetyl-CoA hydrolase/transferase C-terminal" evidence="4">
    <location>
        <begin position="263"/>
        <end position="413"/>
    </location>
</feature>
<name>A0ABW2USD7_9RHOB</name>
<proteinExistence type="inferred from homology"/>
<dbReference type="InterPro" id="IPR038460">
    <property type="entry name" value="AcetylCoA_hyd_C_sf"/>
</dbReference>
<dbReference type="InterPro" id="IPR037171">
    <property type="entry name" value="NagB/RpiA_transferase-like"/>
</dbReference>
<evidence type="ECO:0000256" key="1">
    <source>
        <dbReference type="ARBA" id="ARBA00009632"/>
    </source>
</evidence>
<dbReference type="GO" id="GO:0016787">
    <property type="term" value="F:hydrolase activity"/>
    <property type="evidence" value="ECO:0007669"/>
    <property type="project" value="UniProtKB-KW"/>
</dbReference>
<dbReference type="InterPro" id="IPR026888">
    <property type="entry name" value="AcetylCoA_hyd_C"/>
</dbReference>
<feature type="domain" description="Acetyl-CoA hydrolase/transferase N-terminal" evidence="3">
    <location>
        <begin position="88"/>
        <end position="167"/>
    </location>
</feature>
<dbReference type="PANTHER" id="PTHR21432">
    <property type="entry name" value="ACETYL-COA HYDROLASE-RELATED"/>
    <property type="match status" value="1"/>
</dbReference>
<evidence type="ECO:0000259" key="4">
    <source>
        <dbReference type="Pfam" id="PF13336"/>
    </source>
</evidence>
<accession>A0ABW2USD7</accession>
<sequence length="430" mass="44805">MPPPSSEFDFAQVIRAGDSVIWPQGTGEPTGLSGKLIAGAAGLPPFTLVVGMVTTQTLADADGKNPSFLCLNGAGGARKAVALSGGRVVPAHVSSLPGLILSRRIPVDVVLIRVRPTANPHVLSLGVMADFVHEMVEAARVVVAEIDERMPLTRADALIEASRITHFTTADGVEPLLPDPEPSPTDIAVARRVAALIPDRATVQFGVGGLPVAVCAALKDHKDLGLHSGVIPECALDLIEAGVVTNAHKGLDPGVTVTGGLFGATRLNAFAHENDAIALRRATYTHSPRTMAGLERLYTINSSIEIDLSGQVNSEMAGGRYVGAVGGQIDYVRGGRLSPGGRSIIAMASTTPDGRHSKIVVSLGDRPVTTARSDVDLVVTEYGVADLWGLDLRARVEALIAIAHPDFREDLERGAAGDVAKTDRNTGVVG</sequence>
<evidence type="ECO:0000256" key="2">
    <source>
        <dbReference type="ARBA" id="ARBA00022679"/>
    </source>
</evidence>
<organism evidence="5 6">
    <name type="scientific">Plastorhodobacter daqingensis</name>
    <dbReference type="NCBI Taxonomy" id="1387281"/>
    <lineage>
        <taxon>Bacteria</taxon>
        <taxon>Pseudomonadati</taxon>
        <taxon>Pseudomonadota</taxon>
        <taxon>Alphaproteobacteria</taxon>
        <taxon>Rhodobacterales</taxon>
        <taxon>Paracoccaceae</taxon>
        <taxon>Plastorhodobacter</taxon>
    </lineage>
</organism>
<dbReference type="Gene3D" id="3.40.1080.20">
    <property type="entry name" value="Acetyl-CoA hydrolase/transferase C-terminal domain"/>
    <property type="match status" value="1"/>
</dbReference>
<dbReference type="InterPro" id="IPR046433">
    <property type="entry name" value="ActCoA_hydro"/>
</dbReference>
<dbReference type="Gene3D" id="3.40.1080.10">
    <property type="entry name" value="Glutaconate Coenzyme A-transferase"/>
    <property type="match status" value="1"/>
</dbReference>
<gene>
    <name evidence="5" type="ORF">ACFQXB_19300</name>
</gene>
<evidence type="ECO:0000313" key="5">
    <source>
        <dbReference type="EMBL" id="MFC7706320.1"/>
    </source>
</evidence>
<reference evidence="6" key="1">
    <citation type="journal article" date="2019" name="Int. J. Syst. Evol. Microbiol.">
        <title>The Global Catalogue of Microorganisms (GCM) 10K type strain sequencing project: providing services to taxonomists for standard genome sequencing and annotation.</title>
        <authorList>
            <consortium name="The Broad Institute Genomics Platform"/>
            <consortium name="The Broad Institute Genome Sequencing Center for Infectious Disease"/>
            <person name="Wu L."/>
            <person name="Ma J."/>
        </authorList>
    </citation>
    <scope>NUCLEOTIDE SEQUENCE [LARGE SCALE GENOMIC DNA]</scope>
    <source>
        <strain evidence="6">CGMCC 1.12750</strain>
    </source>
</reference>
<keyword evidence="2" id="KW-0808">Transferase</keyword>
<keyword evidence="6" id="KW-1185">Reference proteome</keyword>